<evidence type="ECO:0000313" key="1">
    <source>
        <dbReference type="EMBL" id="GAA5502989.1"/>
    </source>
</evidence>
<comment type="caution">
    <text evidence="1">The sequence shown here is derived from an EMBL/GenBank/DDBJ whole genome shotgun (WGS) entry which is preliminary data.</text>
</comment>
<keyword evidence="2" id="KW-1185">Reference proteome</keyword>
<proteinExistence type="predicted"/>
<organism evidence="1 2">
    <name type="scientific">Deinococcus xinjiangensis</name>
    <dbReference type="NCBI Taxonomy" id="457454"/>
    <lineage>
        <taxon>Bacteria</taxon>
        <taxon>Thermotogati</taxon>
        <taxon>Deinococcota</taxon>
        <taxon>Deinococci</taxon>
        <taxon>Deinococcales</taxon>
        <taxon>Deinococcaceae</taxon>
        <taxon>Deinococcus</taxon>
    </lineage>
</organism>
<dbReference type="InterPro" id="IPR036388">
    <property type="entry name" value="WH-like_DNA-bd_sf"/>
</dbReference>
<gene>
    <name evidence="1" type="ORF">Dxin01_02737</name>
</gene>
<dbReference type="Gene3D" id="1.10.10.10">
    <property type="entry name" value="Winged helix-like DNA-binding domain superfamily/Winged helix DNA-binding domain"/>
    <property type="match status" value="1"/>
</dbReference>
<dbReference type="SUPFAM" id="SSF46785">
    <property type="entry name" value="Winged helix' DNA-binding domain"/>
    <property type="match status" value="1"/>
</dbReference>
<dbReference type="EMBL" id="BAABRN010000034">
    <property type="protein sequence ID" value="GAA5502989.1"/>
    <property type="molecule type" value="Genomic_DNA"/>
</dbReference>
<dbReference type="RefSeq" id="WP_353542962.1">
    <property type="nucleotide sequence ID" value="NZ_BAABRN010000034.1"/>
</dbReference>
<dbReference type="InterPro" id="IPR036390">
    <property type="entry name" value="WH_DNA-bd_sf"/>
</dbReference>
<protein>
    <recommendedName>
        <fullName evidence="3">ArsR family transcriptional regulator</fullName>
    </recommendedName>
</protein>
<reference evidence="1 2" key="1">
    <citation type="submission" date="2024-02" db="EMBL/GenBank/DDBJ databases">
        <title>Deinococcus xinjiangensis NBRC 107630.</title>
        <authorList>
            <person name="Ichikawa N."/>
            <person name="Katano-Makiyama Y."/>
            <person name="Hidaka K."/>
        </authorList>
    </citation>
    <scope>NUCLEOTIDE SEQUENCE [LARGE SCALE GENOMIC DNA]</scope>
    <source>
        <strain evidence="1 2">NBRC 107630</strain>
    </source>
</reference>
<accession>A0ABP9VCM1</accession>
<dbReference type="Proteomes" id="UP001458946">
    <property type="component" value="Unassembled WGS sequence"/>
</dbReference>
<sequence length="231" mass="26150">MKPPKESSLFAGREVRFIEDEVQAKVVTDRLELRRLAPFMGQECSMSQAAAALGLRLPAAFKLVRRYLHLGLLEEVRAEKRGGRPIRYYRAPAAFFVPFALRPLDQIGQQNRAAQLDIFEGNLSRAMREGFGSGWGSLSAFTPSGEVYYELVSEEGEFFDPQSETSPLILSGWNRFSLSHTEARELQKKLMDVLEVYLSRTPAPEDALERQTYQLGVFLARDYSADHPKKS</sequence>
<evidence type="ECO:0008006" key="3">
    <source>
        <dbReference type="Google" id="ProtNLM"/>
    </source>
</evidence>
<evidence type="ECO:0000313" key="2">
    <source>
        <dbReference type="Proteomes" id="UP001458946"/>
    </source>
</evidence>
<name>A0ABP9VCM1_9DEIO</name>